<feature type="transmembrane region" description="Helical" evidence="1">
    <location>
        <begin position="6"/>
        <end position="27"/>
    </location>
</feature>
<proteinExistence type="predicted"/>
<reference evidence="2" key="1">
    <citation type="journal article" date="2020" name="Stud. Mycol.">
        <title>101 Dothideomycetes genomes: a test case for predicting lifestyles and emergence of pathogens.</title>
        <authorList>
            <person name="Haridas S."/>
            <person name="Albert R."/>
            <person name="Binder M."/>
            <person name="Bloem J."/>
            <person name="Labutti K."/>
            <person name="Salamov A."/>
            <person name="Andreopoulos B."/>
            <person name="Baker S."/>
            <person name="Barry K."/>
            <person name="Bills G."/>
            <person name="Bluhm B."/>
            <person name="Cannon C."/>
            <person name="Castanera R."/>
            <person name="Culley D."/>
            <person name="Daum C."/>
            <person name="Ezra D."/>
            <person name="Gonzalez J."/>
            <person name="Henrissat B."/>
            <person name="Kuo A."/>
            <person name="Liang C."/>
            <person name="Lipzen A."/>
            <person name="Lutzoni F."/>
            <person name="Magnuson J."/>
            <person name="Mondo S."/>
            <person name="Nolan M."/>
            <person name="Ohm R."/>
            <person name="Pangilinan J."/>
            <person name="Park H.-J."/>
            <person name="Ramirez L."/>
            <person name="Alfaro M."/>
            <person name="Sun H."/>
            <person name="Tritt A."/>
            <person name="Yoshinaga Y."/>
            <person name="Zwiers L.-H."/>
            <person name="Turgeon B."/>
            <person name="Goodwin S."/>
            <person name="Spatafora J."/>
            <person name="Crous P."/>
            <person name="Grigoriev I."/>
        </authorList>
    </citation>
    <scope>NUCLEOTIDE SEQUENCE</scope>
    <source>
        <strain evidence="2">CBS 123094</strain>
    </source>
</reference>
<keyword evidence="1" id="KW-0812">Transmembrane</keyword>
<dbReference type="AlphaFoldDB" id="A0A6A5WUC1"/>
<keyword evidence="1" id="KW-1133">Transmembrane helix</keyword>
<gene>
    <name evidence="2" type="ORF">P154DRAFT_56289</name>
</gene>
<protein>
    <submittedName>
        <fullName evidence="2">Uncharacterized protein</fullName>
    </submittedName>
</protein>
<keyword evidence="3" id="KW-1185">Reference proteome</keyword>
<dbReference type="EMBL" id="ML977568">
    <property type="protein sequence ID" value="KAF2004319.1"/>
    <property type="molecule type" value="Genomic_DNA"/>
</dbReference>
<evidence type="ECO:0000313" key="2">
    <source>
        <dbReference type="EMBL" id="KAF2004319.1"/>
    </source>
</evidence>
<evidence type="ECO:0000256" key="1">
    <source>
        <dbReference type="SAM" id="Phobius"/>
    </source>
</evidence>
<sequence>MGWLGWWVGVYWVGAVCPCVCYSVWAWPWLHCRLSAFFLPSSSSSFSFFTLGSWSSTCICNIPIFSSVASCPGLEIFVLLDVFLFCSLRISLGFRGRFSFGVLVSDNREGGTEEGNG</sequence>
<keyword evidence="1" id="KW-0472">Membrane</keyword>
<evidence type="ECO:0000313" key="3">
    <source>
        <dbReference type="Proteomes" id="UP000799779"/>
    </source>
</evidence>
<name>A0A6A5WUC1_9PLEO</name>
<organism evidence="2 3">
    <name type="scientific">Amniculicola lignicola CBS 123094</name>
    <dbReference type="NCBI Taxonomy" id="1392246"/>
    <lineage>
        <taxon>Eukaryota</taxon>
        <taxon>Fungi</taxon>
        <taxon>Dikarya</taxon>
        <taxon>Ascomycota</taxon>
        <taxon>Pezizomycotina</taxon>
        <taxon>Dothideomycetes</taxon>
        <taxon>Pleosporomycetidae</taxon>
        <taxon>Pleosporales</taxon>
        <taxon>Amniculicolaceae</taxon>
        <taxon>Amniculicola</taxon>
    </lineage>
</organism>
<accession>A0A6A5WUC1</accession>
<dbReference type="Proteomes" id="UP000799779">
    <property type="component" value="Unassembled WGS sequence"/>
</dbReference>